<keyword evidence="10" id="KW-0732">Signal</keyword>
<dbReference type="InterPro" id="IPR000440">
    <property type="entry name" value="NADH_UbQ/plastoQ_OxRdtase_su3"/>
</dbReference>
<dbReference type="GO" id="GO:0008137">
    <property type="term" value="F:NADH dehydrogenase (ubiquinone) activity"/>
    <property type="evidence" value="ECO:0007669"/>
    <property type="project" value="UniProtKB-UniRule"/>
</dbReference>
<protein>
    <recommendedName>
        <fullName evidence="3 9">NADH-ubiquinone oxidoreductase chain 3</fullName>
        <ecNumber evidence="9">7.1.1.2</ecNumber>
    </recommendedName>
</protein>
<evidence type="ECO:0000256" key="6">
    <source>
        <dbReference type="ARBA" id="ARBA00022989"/>
    </source>
</evidence>
<dbReference type="Pfam" id="PF00507">
    <property type="entry name" value="Oxidored_q4"/>
    <property type="match status" value="1"/>
</dbReference>
<keyword evidence="9" id="KW-0520">NAD</keyword>
<feature type="transmembrane region" description="Helical" evidence="9">
    <location>
        <begin position="51"/>
        <end position="73"/>
    </location>
</feature>
<geneLocation type="mitochondrion" evidence="11"/>
<sequence>MILHILLLSPFLTIALMSLSKKIKTKAKKEREKMTPFECGFDPSHQMRSSFSLRFFVTTLLFLVFDVETAVLLPLPLGVSSSNNSYLVSLMSLIFLLLLMGLVLEWSQGALDWLWNCI</sequence>
<evidence type="ECO:0000256" key="8">
    <source>
        <dbReference type="ARBA" id="ARBA00049551"/>
    </source>
</evidence>
<name>A0A0K0KA08_9BILA</name>
<evidence type="ECO:0000256" key="5">
    <source>
        <dbReference type="ARBA" id="ARBA00022692"/>
    </source>
</evidence>
<feature type="transmembrane region" description="Helical" evidence="9">
    <location>
        <begin position="85"/>
        <end position="104"/>
    </location>
</feature>
<evidence type="ECO:0000256" key="7">
    <source>
        <dbReference type="ARBA" id="ARBA00023136"/>
    </source>
</evidence>
<dbReference type="AlphaFoldDB" id="A0A0K0KA08"/>
<keyword evidence="4 9" id="KW-0813">Transport</keyword>
<accession>A0A0K0KA08</accession>
<evidence type="ECO:0000256" key="1">
    <source>
        <dbReference type="ARBA" id="ARBA00004370"/>
    </source>
</evidence>
<keyword evidence="9 11" id="KW-0496">Mitochondrion</keyword>
<dbReference type="GO" id="GO:0030964">
    <property type="term" value="C:NADH dehydrogenase complex"/>
    <property type="evidence" value="ECO:0007669"/>
    <property type="project" value="TreeGrafter"/>
</dbReference>
<keyword evidence="7 9" id="KW-0472">Membrane</keyword>
<evidence type="ECO:0000256" key="4">
    <source>
        <dbReference type="ARBA" id="ARBA00022448"/>
    </source>
</evidence>
<dbReference type="GO" id="GO:0031966">
    <property type="term" value="C:mitochondrial membrane"/>
    <property type="evidence" value="ECO:0007669"/>
    <property type="project" value="UniProtKB-SubCell"/>
</dbReference>
<evidence type="ECO:0000256" key="2">
    <source>
        <dbReference type="ARBA" id="ARBA00008472"/>
    </source>
</evidence>
<reference evidence="11" key="1">
    <citation type="submission" date="2013-12" db="EMBL/GenBank/DDBJ databases">
        <authorList>
            <person name="Schubert J."/>
        </authorList>
    </citation>
    <scope>NUCLEOTIDE SEQUENCE</scope>
</reference>
<feature type="signal peptide" evidence="10">
    <location>
        <begin position="1"/>
        <end position="15"/>
    </location>
</feature>
<dbReference type="EC" id="7.1.1.2" evidence="9"/>
<gene>
    <name evidence="11" type="primary">ND3</name>
</gene>
<comment type="subcellular location">
    <subcellularLocation>
        <location evidence="1">Membrane</location>
    </subcellularLocation>
    <subcellularLocation>
        <location evidence="9">Mitochondrion membrane</location>
        <topology evidence="9">Multi-pass membrane protein</topology>
    </subcellularLocation>
</comment>
<organism evidence="11">
    <name type="scientific">Pseudobiotus spinifer</name>
    <dbReference type="NCBI Taxonomy" id="1477120"/>
    <lineage>
        <taxon>Eukaryota</taxon>
        <taxon>Metazoa</taxon>
        <taxon>Ecdysozoa</taxon>
        <taxon>Tardigrada</taxon>
        <taxon>Eutardigrada</taxon>
        <taxon>Parachela</taxon>
        <taxon>Isohypsibioidea</taxon>
        <taxon>Doryphoribiidae</taxon>
        <taxon>Pseudobiotus</taxon>
    </lineage>
</organism>
<keyword evidence="9" id="KW-1278">Translocase</keyword>
<dbReference type="Gene3D" id="1.20.58.1610">
    <property type="entry name" value="NADH:ubiquinone/plastoquinone oxidoreductase, chain 3"/>
    <property type="match status" value="1"/>
</dbReference>
<keyword evidence="6 9" id="KW-1133">Transmembrane helix</keyword>
<comment type="catalytic activity">
    <reaction evidence="8 9">
        <text>a ubiquinone + NADH + 5 H(+)(in) = a ubiquinol + NAD(+) + 4 H(+)(out)</text>
        <dbReference type="Rhea" id="RHEA:29091"/>
        <dbReference type="Rhea" id="RHEA-COMP:9565"/>
        <dbReference type="Rhea" id="RHEA-COMP:9566"/>
        <dbReference type="ChEBI" id="CHEBI:15378"/>
        <dbReference type="ChEBI" id="CHEBI:16389"/>
        <dbReference type="ChEBI" id="CHEBI:17976"/>
        <dbReference type="ChEBI" id="CHEBI:57540"/>
        <dbReference type="ChEBI" id="CHEBI:57945"/>
        <dbReference type="EC" id="7.1.1.2"/>
    </reaction>
</comment>
<dbReference type="PANTHER" id="PTHR11058:SF9">
    <property type="entry name" value="NADH-UBIQUINONE OXIDOREDUCTASE CHAIN 3"/>
    <property type="match status" value="1"/>
</dbReference>
<keyword evidence="9" id="KW-0249">Electron transport</keyword>
<evidence type="ECO:0000256" key="10">
    <source>
        <dbReference type="SAM" id="SignalP"/>
    </source>
</evidence>
<proteinExistence type="inferred from homology"/>
<keyword evidence="9" id="KW-0830">Ubiquinone</keyword>
<comment type="similarity">
    <text evidence="2 9">Belongs to the complex I subunit 3 family.</text>
</comment>
<evidence type="ECO:0000256" key="9">
    <source>
        <dbReference type="RuleBase" id="RU003640"/>
    </source>
</evidence>
<feature type="chain" id="PRO_5012249473" description="NADH-ubiquinone oxidoreductase chain 3" evidence="10">
    <location>
        <begin position="16"/>
        <end position="118"/>
    </location>
</feature>
<evidence type="ECO:0000256" key="3">
    <source>
        <dbReference type="ARBA" id="ARBA00021007"/>
    </source>
</evidence>
<keyword evidence="9" id="KW-0679">Respiratory chain</keyword>
<comment type="function">
    <text evidence="9">Core subunit of the mitochondrial membrane respiratory chain NADH dehydrogenase (Complex I) which catalyzes electron transfer from NADH through the respiratory chain, using ubiquinone as an electron acceptor. Essential for the catalytic activity of complex I.</text>
</comment>
<keyword evidence="5 9" id="KW-0812">Transmembrane</keyword>
<dbReference type="InterPro" id="IPR038430">
    <property type="entry name" value="NDAH_ubi_oxred_su3_sf"/>
</dbReference>
<evidence type="ECO:0000313" key="11">
    <source>
        <dbReference type="EMBL" id="AHZ34687.1"/>
    </source>
</evidence>
<dbReference type="EMBL" id="KF938944">
    <property type="protein sequence ID" value="AHZ34687.1"/>
    <property type="molecule type" value="Genomic_DNA"/>
</dbReference>
<dbReference type="PANTHER" id="PTHR11058">
    <property type="entry name" value="NADH-UBIQUINONE OXIDOREDUCTASE CHAIN 3"/>
    <property type="match status" value="1"/>
</dbReference>